<evidence type="ECO:0000313" key="1">
    <source>
        <dbReference type="EMBL" id="KFE61071.1"/>
    </source>
</evidence>
<accession>A0A085W058</accession>
<dbReference type="EMBL" id="JMCB01000025">
    <property type="protein sequence ID" value="KFE61071.1"/>
    <property type="molecule type" value="Genomic_DNA"/>
</dbReference>
<comment type="caution">
    <text evidence="1">The sequence shown here is derived from an EMBL/GenBank/DDBJ whole genome shotgun (WGS) entry which is preliminary data.</text>
</comment>
<protein>
    <submittedName>
        <fullName evidence="1">Uncharacterized protein</fullName>
    </submittedName>
</protein>
<evidence type="ECO:0000313" key="2">
    <source>
        <dbReference type="Proteomes" id="UP000028725"/>
    </source>
</evidence>
<dbReference type="AlphaFoldDB" id="A0A085W058"/>
<gene>
    <name evidence="1" type="ORF">DB31_4506</name>
</gene>
<name>A0A085W058_9BACT</name>
<sequence>MVGVAASFRGSKGDHTVLLSATCEMPCHGGRCGLSRSPS</sequence>
<organism evidence="1 2">
    <name type="scientific">Hyalangium minutum</name>
    <dbReference type="NCBI Taxonomy" id="394096"/>
    <lineage>
        <taxon>Bacteria</taxon>
        <taxon>Pseudomonadati</taxon>
        <taxon>Myxococcota</taxon>
        <taxon>Myxococcia</taxon>
        <taxon>Myxococcales</taxon>
        <taxon>Cystobacterineae</taxon>
        <taxon>Archangiaceae</taxon>
        <taxon>Hyalangium</taxon>
    </lineage>
</organism>
<reference evidence="1 2" key="1">
    <citation type="submission" date="2014-04" db="EMBL/GenBank/DDBJ databases">
        <title>Genome assembly of Hyalangium minutum DSM 14724.</title>
        <authorList>
            <person name="Sharma G."/>
            <person name="Subramanian S."/>
        </authorList>
    </citation>
    <scope>NUCLEOTIDE SEQUENCE [LARGE SCALE GENOMIC DNA]</scope>
    <source>
        <strain evidence="1 2">DSM 14724</strain>
    </source>
</reference>
<dbReference type="Proteomes" id="UP000028725">
    <property type="component" value="Unassembled WGS sequence"/>
</dbReference>
<keyword evidence="2" id="KW-1185">Reference proteome</keyword>
<proteinExistence type="predicted"/>